<gene>
    <name evidence="12" type="primary">txxe 463-fliJ</name>
    <name evidence="12" type="ORF">TXXE_01885</name>
</gene>
<keyword evidence="5" id="KW-1003">Cell membrane</keyword>
<keyword evidence="13" id="KW-1185">Reference proteome</keyword>
<evidence type="ECO:0000313" key="12">
    <source>
        <dbReference type="EMBL" id="CAG5077878.1"/>
    </source>
</evidence>
<accession>A0ABN7RNU0</accession>
<dbReference type="InterPro" id="IPR053716">
    <property type="entry name" value="Flag_assembly_chemotaxis_eff"/>
</dbReference>
<evidence type="ECO:0000256" key="1">
    <source>
        <dbReference type="ARBA" id="ARBA00004413"/>
    </source>
</evidence>
<dbReference type="RefSeq" id="WP_213483247.1">
    <property type="nucleotide sequence ID" value="NZ_CAJRAY010000006.1"/>
</dbReference>
<dbReference type="NCBIfam" id="TIGR02473">
    <property type="entry name" value="flagell_FliJ"/>
    <property type="match status" value="1"/>
</dbReference>
<feature type="coiled-coil region" evidence="11">
    <location>
        <begin position="26"/>
        <end position="101"/>
    </location>
</feature>
<name>A0ABN7RNU0_THEXY</name>
<evidence type="ECO:0000256" key="4">
    <source>
        <dbReference type="ARBA" id="ARBA00022448"/>
    </source>
</evidence>
<evidence type="ECO:0000256" key="6">
    <source>
        <dbReference type="ARBA" id="ARBA00022500"/>
    </source>
</evidence>
<keyword evidence="8" id="KW-0653">Protein transport</keyword>
<comment type="caution">
    <text evidence="12">The sequence shown here is derived from an EMBL/GenBank/DDBJ whole genome shotgun (WGS) entry which is preliminary data.</text>
</comment>
<evidence type="ECO:0000256" key="9">
    <source>
        <dbReference type="ARBA" id="ARBA00023136"/>
    </source>
</evidence>
<protein>
    <recommendedName>
        <fullName evidence="3">Flagellar FliJ protein</fullName>
    </recommendedName>
</protein>
<dbReference type="InterPro" id="IPR012823">
    <property type="entry name" value="Flagell_FliJ"/>
</dbReference>
<dbReference type="EMBL" id="CAJRAY010000006">
    <property type="protein sequence ID" value="CAG5077878.1"/>
    <property type="molecule type" value="Genomic_DNA"/>
</dbReference>
<keyword evidence="4" id="KW-0813">Transport</keyword>
<evidence type="ECO:0000313" key="13">
    <source>
        <dbReference type="Proteomes" id="UP000681526"/>
    </source>
</evidence>
<comment type="subcellular location">
    <subcellularLocation>
        <location evidence="1">Cell membrane</location>
        <topology evidence="1">Peripheral membrane protein</topology>
        <orientation evidence="1">Cytoplasmic side</orientation>
    </subcellularLocation>
</comment>
<evidence type="ECO:0000256" key="2">
    <source>
        <dbReference type="ARBA" id="ARBA00010004"/>
    </source>
</evidence>
<dbReference type="Pfam" id="PF02050">
    <property type="entry name" value="FliJ"/>
    <property type="match status" value="1"/>
</dbReference>
<evidence type="ECO:0000256" key="10">
    <source>
        <dbReference type="ARBA" id="ARBA00023225"/>
    </source>
</evidence>
<sequence>MARYRYPYQKIVDLKSSEKTQAEWLLAAAVGKLEQEERTLGQLQEELAAWLGRLQNEAESGASLAELQMMQSYVEYLNAAIRKQQENVQRAAAEKERCREVLADRMVDEKVWLKAKERAFQHFMRMQQRSEQNELDEIAAVRFVFTAN</sequence>
<keyword evidence="11" id="KW-0175">Coiled coil</keyword>
<evidence type="ECO:0000256" key="3">
    <source>
        <dbReference type="ARBA" id="ARBA00020392"/>
    </source>
</evidence>
<keyword evidence="12" id="KW-0282">Flagellum</keyword>
<keyword evidence="12" id="KW-0969">Cilium</keyword>
<comment type="similarity">
    <text evidence="2">Belongs to the FliJ family.</text>
</comment>
<organism evidence="12 13">
    <name type="scientific">Thermobacillus xylanilyticus</name>
    <dbReference type="NCBI Taxonomy" id="76633"/>
    <lineage>
        <taxon>Bacteria</taxon>
        <taxon>Bacillati</taxon>
        <taxon>Bacillota</taxon>
        <taxon>Bacilli</taxon>
        <taxon>Bacillales</taxon>
        <taxon>Paenibacillaceae</taxon>
        <taxon>Thermobacillus</taxon>
    </lineage>
</organism>
<evidence type="ECO:0000256" key="8">
    <source>
        <dbReference type="ARBA" id="ARBA00022927"/>
    </source>
</evidence>
<keyword evidence="7" id="KW-1005">Bacterial flagellum biogenesis</keyword>
<dbReference type="Gene3D" id="1.10.287.1700">
    <property type="match status" value="1"/>
</dbReference>
<reference evidence="12 13" key="1">
    <citation type="submission" date="2021-04" db="EMBL/GenBank/DDBJ databases">
        <authorList>
            <person name="Rakotoarivonina H."/>
        </authorList>
    </citation>
    <scope>NUCLEOTIDE SEQUENCE [LARGE SCALE GENOMIC DNA]</scope>
    <source>
        <strain evidence="12 13">XE</strain>
    </source>
</reference>
<evidence type="ECO:0000256" key="7">
    <source>
        <dbReference type="ARBA" id="ARBA00022795"/>
    </source>
</evidence>
<keyword evidence="10" id="KW-1006">Bacterial flagellum protein export</keyword>
<evidence type="ECO:0000256" key="11">
    <source>
        <dbReference type="SAM" id="Coils"/>
    </source>
</evidence>
<keyword evidence="6" id="KW-0145">Chemotaxis</keyword>
<proteinExistence type="inferred from homology"/>
<dbReference type="Proteomes" id="UP000681526">
    <property type="component" value="Unassembled WGS sequence"/>
</dbReference>
<keyword evidence="9" id="KW-0472">Membrane</keyword>
<keyword evidence="12" id="KW-0966">Cell projection</keyword>
<evidence type="ECO:0000256" key="5">
    <source>
        <dbReference type="ARBA" id="ARBA00022475"/>
    </source>
</evidence>